<sequence length="497" mass="55591">MRDWLVHIRRHNHSSLQTQIREALVAAILDGQIAREEPIPSTRKMAKSLGVSRNTVVLAYQGLLDDGYLVARERSGYFVADKAIETAIRPTAKAQPGPAAEAGTDPQWKARLLKHPAAQANIFKPLDWQSYAYPFIYGQVDHNLFPLAEWRDCARQALGKKWLGTWTNDTWAFDDPLLVEQIRRRILPRRGIMASDDEILITLGAQNALYLIVSLLIDGKSRVAMEEPGFPDMRNIFRLKTGNVALVPVDEAGLVLNEDVASSDLVFVTPSHQFPTTATMPLTRRLDLLKLASKHNFVIIEDDYEFETNYVNEPCPALKSLDDEGRVIYVGSLSKTLFPGLRLGFLVGPKAFVEEARALRRLMVRHAPNNNQRTAALFLSLGHHDTLIRRLHKAYRSRWEIMGAALQAYLPDSARIPSFGGTSFWVAGPRSLDSELLSKQAATRGIVIEPGRIHFGAENAPDNFFRLAFSSIEEKKIEPGIKLLAETIADATRQAAE</sequence>
<evidence type="ECO:0000313" key="2">
    <source>
        <dbReference type="Proteomes" id="UP000616151"/>
    </source>
</evidence>
<comment type="caution">
    <text evidence="1">The sequence shown here is derived from an EMBL/GenBank/DDBJ whole genome shotgun (WGS) entry which is preliminary data.</text>
</comment>
<reference evidence="1" key="1">
    <citation type="submission" date="2021-01" db="EMBL/GenBank/DDBJ databases">
        <authorList>
            <person name="Sun Q."/>
        </authorList>
    </citation>
    <scope>NUCLEOTIDE SEQUENCE</scope>
    <source>
        <strain evidence="1">YIM B02566</strain>
    </source>
</reference>
<dbReference type="Proteomes" id="UP000616151">
    <property type="component" value="Unassembled WGS sequence"/>
</dbReference>
<name>A0ACC5R9M5_9HYPH</name>
<accession>A0ACC5R9M5</accession>
<keyword evidence="2" id="KW-1185">Reference proteome</keyword>
<organism evidence="1 2">
    <name type="scientific">Taklimakanibacter albus</name>
    <dbReference type="NCBI Taxonomy" id="2800327"/>
    <lineage>
        <taxon>Bacteria</taxon>
        <taxon>Pseudomonadati</taxon>
        <taxon>Pseudomonadota</taxon>
        <taxon>Alphaproteobacteria</taxon>
        <taxon>Hyphomicrobiales</taxon>
        <taxon>Aestuariivirgaceae</taxon>
        <taxon>Taklimakanibacter</taxon>
    </lineage>
</organism>
<keyword evidence="1" id="KW-0032">Aminotransferase</keyword>
<dbReference type="EMBL" id="JAENHL010000008">
    <property type="protein sequence ID" value="MBK1869337.1"/>
    <property type="molecule type" value="Genomic_DNA"/>
</dbReference>
<keyword evidence="1" id="KW-0808">Transferase</keyword>
<gene>
    <name evidence="1" type="ORF">JHL16_23455</name>
</gene>
<protein>
    <submittedName>
        <fullName evidence="1">PLP-dependent aminotransferase family protein</fullName>
    </submittedName>
</protein>
<evidence type="ECO:0000313" key="1">
    <source>
        <dbReference type="EMBL" id="MBK1869337.1"/>
    </source>
</evidence>
<proteinExistence type="predicted"/>